<evidence type="ECO:0000313" key="2">
    <source>
        <dbReference type="Proteomes" id="UP001163603"/>
    </source>
</evidence>
<sequence length="290" mass="33387">MQIAFVGWFFTAMINQSQVPMHQSEPSADACEHLIREFFRVDTFRLLIVCLPKLGMAARIDATHVVANLQRQRVDSKYIAANYLENNFDLIDILILGYDDGDIALTYGAIARECIRHQSVAKYVLESPHVKKFFNYLQIPNFNVASDAQATFKELLTKHKSTVAEFLSVNYDWFFQEYNSELLESPSYITRRHALKLLGDMLLDRSNSAVMDSNKNTQSESFHVFKLFVANQNKPHEILSILISNRSKFLRIFGDFKTDKVNEEFEADKSLVMREIASLELGDQRSHTDL</sequence>
<evidence type="ECO:0000313" key="1">
    <source>
        <dbReference type="EMBL" id="KAJ0054701.1"/>
    </source>
</evidence>
<comment type="caution">
    <text evidence="1">The sequence shown here is derived from an EMBL/GenBank/DDBJ whole genome shotgun (WGS) entry which is preliminary data.</text>
</comment>
<organism evidence="1 2">
    <name type="scientific">Pistacia integerrima</name>
    <dbReference type="NCBI Taxonomy" id="434235"/>
    <lineage>
        <taxon>Eukaryota</taxon>
        <taxon>Viridiplantae</taxon>
        <taxon>Streptophyta</taxon>
        <taxon>Embryophyta</taxon>
        <taxon>Tracheophyta</taxon>
        <taxon>Spermatophyta</taxon>
        <taxon>Magnoliopsida</taxon>
        <taxon>eudicotyledons</taxon>
        <taxon>Gunneridae</taxon>
        <taxon>Pentapetalae</taxon>
        <taxon>rosids</taxon>
        <taxon>malvids</taxon>
        <taxon>Sapindales</taxon>
        <taxon>Anacardiaceae</taxon>
        <taxon>Pistacia</taxon>
    </lineage>
</organism>
<dbReference type="Proteomes" id="UP001163603">
    <property type="component" value="Chromosome 1"/>
</dbReference>
<name>A0ACC0ZN65_9ROSI</name>
<proteinExistence type="predicted"/>
<reference evidence="2" key="1">
    <citation type="journal article" date="2023" name="G3 (Bethesda)">
        <title>Genome assembly and association tests identify interacting loci associated with vigor, precocity, and sex in interspecific pistachio rootstocks.</title>
        <authorList>
            <person name="Palmer W."/>
            <person name="Jacygrad E."/>
            <person name="Sagayaradj S."/>
            <person name="Cavanaugh K."/>
            <person name="Han R."/>
            <person name="Bertier L."/>
            <person name="Beede B."/>
            <person name="Kafkas S."/>
            <person name="Golino D."/>
            <person name="Preece J."/>
            <person name="Michelmore R."/>
        </authorList>
    </citation>
    <scope>NUCLEOTIDE SEQUENCE [LARGE SCALE GENOMIC DNA]</scope>
</reference>
<gene>
    <name evidence="1" type="ORF">Pint_01889</name>
</gene>
<protein>
    <submittedName>
        <fullName evidence="1">Uncharacterized protein</fullName>
    </submittedName>
</protein>
<dbReference type="EMBL" id="CM047736">
    <property type="protein sequence ID" value="KAJ0054701.1"/>
    <property type="molecule type" value="Genomic_DNA"/>
</dbReference>
<keyword evidence="2" id="KW-1185">Reference proteome</keyword>
<accession>A0ACC0ZN65</accession>